<accession>A0A3P3U465</accession>
<feature type="transmembrane region" description="Helical" evidence="13">
    <location>
        <begin position="249"/>
        <end position="269"/>
    </location>
</feature>
<dbReference type="PANTHER" id="PTHR30175">
    <property type="entry name" value="PHOSPHOTRANSFERASE SYSTEM TRANSPORT PROTEIN"/>
    <property type="match status" value="1"/>
</dbReference>
<keyword evidence="4" id="KW-0762">Sugar transport</keyword>
<evidence type="ECO:0000256" key="9">
    <source>
        <dbReference type="ARBA" id="ARBA00022989"/>
    </source>
</evidence>
<feature type="transmembrane region" description="Helical" evidence="13">
    <location>
        <begin position="147"/>
        <end position="165"/>
    </location>
</feature>
<gene>
    <name evidence="17" type="ORF">EHV15_10865</name>
</gene>
<dbReference type="NCBIfam" id="TIGR00830">
    <property type="entry name" value="PTBA"/>
    <property type="match status" value="1"/>
</dbReference>
<dbReference type="InterPro" id="IPR036878">
    <property type="entry name" value="Glu_permease_IIB"/>
</dbReference>
<evidence type="ECO:0000256" key="1">
    <source>
        <dbReference type="ARBA" id="ARBA00004651"/>
    </source>
</evidence>
<feature type="transmembrane region" description="Helical" evidence="13">
    <location>
        <begin position="208"/>
        <end position="229"/>
    </location>
</feature>
<dbReference type="GO" id="GO:0009401">
    <property type="term" value="P:phosphoenolpyruvate-dependent sugar phosphotransferase system"/>
    <property type="evidence" value="ECO:0007669"/>
    <property type="project" value="UniProtKB-KW"/>
</dbReference>
<dbReference type="InterPro" id="IPR018113">
    <property type="entry name" value="PTrfase_EIIB_Cys"/>
</dbReference>
<dbReference type="InterPro" id="IPR001127">
    <property type="entry name" value="PTS_EIIA_1_perm"/>
</dbReference>
<dbReference type="FunFam" id="3.30.1360.60:FF:000001">
    <property type="entry name" value="PTS system glucose-specific IIBC component PtsG"/>
    <property type="match status" value="1"/>
</dbReference>
<dbReference type="PROSITE" id="PS51103">
    <property type="entry name" value="PTS_EIIC_TYPE_1"/>
    <property type="match status" value="1"/>
</dbReference>
<keyword evidence="18" id="KW-1185">Reference proteome</keyword>
<dbReference type="SUPFAM" id="SSF51261">
    <property type="entry name" value="Duplicated hybrid motif"/>
    <property type="match status" value="1"/>
</dbReference>
<feature type="region of interest" description="Disordered" evidence="12">
    <location>
        <begin position="457"/>
        <end position="483"/>
    </location>
</feature>
<protein>
    <submittedName>
        <fullName evidence="17">PTS beta-glucoside transporter subunit EIIBCA</fullName>
    </submittedName>
</protein>
<dbReference type="PROSITE" id="PS01035">
    <property type="entry name" value="PTS_EIIB_TYPE_1_CYS"/>
    <property type="match status" value="1"/>
</dbReference>
<evidence type="ECO:0000313" key="17">
    <source>
        <dbReference type="EMBL" id="RRJ63363.1"/>
    </source>
</evidence>
<dbReference type="SUPFAM" id="SSF55604">
    <property type="entry name" value="Glucose permease domain IIB"/>
    <property type="match status" value="1"/>
</dbReference>
<dbReference type="GO" id="GO:0015771">
    <property type="term" value="P:trehalose transport"/>
    <property type="evidence" value="ECO:0007669"/>
    <property type="project" value="TreeGrafter"/>
</dbReference>
<feature type="transmembrane region" description="Helical" evidence="13">
    <location>
        <begin position="116"/>
        <end position="141"/>
    </location>
</feature>
<evidence type="ECO:0000256" key="6">
    <source>
        <dbReference type="ARBA" id="ARBA00022683"/>
    </source>
</evidence>
<dbReference type="PROSITE" id="PS00371">
    <property type="entry name" value="PTS_EIIA_TYPE_1_HIS"/>
    <property type="match status" value="1"/>
</dbReference>
<evidence type="ECO:0000256" key="7">
    <source>
        <dbReference type="ARBA" id="ARBA00022692"/>
    </source>
</evidence>
<dbReference type="Gene3D" id="2.70.70.10">
    <property type="entry name" value="Glucose Permease (Domain IIA)"/>
    <property type="match status" value="1"/>
</dbReference>
<dbReference type="InterPro" id="IPR013013">
    <property type="entry name" value="PTS_EIIC_1"/>
</dbReference>
<feature type="transmembrane region" description="Helical" evidence="13">
    <location>
        <begin position="425"/>
        <end position="449"/>
    </location>
</feature>
<dbReference type="PANTHER" id="PTHR30175:SF1">
    <property type="entry name" value="PTS SYSTEM ARBUTIN-, CELLOBIOSE-, AND SALICIN-SPECIFIC EIIBC COMPONENT-RELATED"/>
    <property type="match status" value="1"/>
</dbReference>
<evidence type="ECO:0000256" key="10">
    <source>
        <dbReference type="ARBA" id="ARBA00023136"/>
    </source>
</evidence>
<dbReference type="GO" id="GO:0008982">
    <property type="term" value="F:protein-N(PI)-phosphohistidine-sugar phosphotransferase activity"/>
    <property type="evidence" value="ECO:0007669"/>
    <property type="project" value="InterPro"/>
</dbReference>
<keyword evidence="9 13" id="KW-1133">Transmembrane helix</keyword>
<evidence type="ECO:0000259" key="15">
    <source>
        <dbReference type="PROSITE" id="PS51098"/>
    </source>
</evidence>
<keyword evidence="5" id="KW-0808">Transferase</keyword>
<dbReference type="Proteomes" id="UP000267017">
    <property type="component" value="Unassembled WGS sequence"/>
</dbReference>
<feature type="domain" description="PTS EIIC type-1" evidence="16">
    <location>
        <begin position="107"/>
        <end position="463"/>
    </location>
</feature>
<feature type="active site" description="Phosphocysteine intermediate; for EIIB activity" evidence="11">
    <location>
        <position position="27"/>
    </location>
</feature>
<name>A0A3P3U465_9BACL</name>
<keyword evidence="10 13" id="KW-0472">Membrane</keyword>
<feature type="transmembrane region" description="Helical" evidence="13">
    <location>
        <begin position="356"/>
        <end position="378"/>
    </location>
</feature>
<dbReference type="InterPro" id="IPR001996">
    <property type="entry name" value="PTS_IIB_1"/>
</dbReference>
<dbReference type="FunFam" id="2.70.70.10:FF:000001">
    <property type="entry name" value="PTS system glucose-specific IIA component"/>
    <property type="match status" value="1"/>
</dbReference>
<keyword evidence="7 13" id="KW-0812">Transmembrane</keyword>
<dbReference type="Gene3D" id="3.30.1360.60">
    <property type="entry name" value="Glucose permease domain IIB"/>
    <property type="match status" value="1"/>
</dbReference>
<keyword evidence="3" id="KW-1003">Cell membrane</keyword>
<dbReference type="CDD" id="cd00212">
    <property type="entry name" value="PTS_IIB_glc"/>
    <property type="match status" value="1"/>
</dbReference>
<evidence type="ECO:0000259" key="14">
    <source>
        <dbReference type="PROSITE" id="PS51093"/>
    </source>
</evidence>
<dbReference type="InterPro" id="IPR050558">
    <property type="entry name" value="PTS_Sugar-Specific_Components"/>
</dbReference>
<proteinExistence type="predicted"/>
<reference evidence="17 18" key="1">
    <citation type="submission" date="2018-11" db="EMBL/GenBank/DDBJ databases">
        <title>Genome sequencing of Paenibacillus sp. KCOM 3021 (= ChDC PVNT-B20).</title>
        <authorList>
            <person name="Kook J.-K."/>
            <person name="Park S.-N."/>
            <person name="Lim Y.K."/>
        </authorList>
    </citation>
    <scope>NUCLEOTIDE SEQUENCE [LARGE SCALE GENOMIC DNA]</scope>
    <source>
        <strain evidence="17 18">KCOM 3021</strain>
    </source>
</reference>
<dbReference type="RefSeq" id="WP_128631206.1">
    <property type="nucleotide sequence ID" value="NZ_RRCN01000001.1"/>
</dbReference>
<dbReference type="Pfam" id="PF00358">
    <property type="entry name" value="PTS_EIIA_1"/>
    <property type="match status" value="1"/>
</dbReference>
<dbReference type="GO" id="GO:0016301">
    <property type="term" value="F:kinase activity"/>
    <property type="evidence" value="ECO:0007669"/>
    <property type="project" value="UniProtKB-KW"/>
</dbReference>
<evidence type="ECO:0000256" key="11">
    <source>
        <dbReference type="PROSITE-ProRule" id="PRU00421"/>
    </source>
</evidence>
<keyword evidence="6" id="KW-0598">Phosphotransferase system</keyword>
<dbReference type="NCBIfam" id="TIGR01995">
    <property type="entry name" value="PTS-II-ABC-beta"/>
    <property type="match status" value="1"/>
</dbReference>
<dbReference type="AlphaFoldDB" id="A0A3P3U465"/>
<dbReference type="Pfam" id="PF00367">
    <property type="entry name" value="PTS_EIIB"/>
    <property type="match status" value="1"/>
</dbReference>
<evidence type="ECO:0000256" key="2">
    <source>
        <dbReference type="ARBA" id="ARBA00022448"/>
    </source>
</evidence>
<evidence type="ECO:0000313" key="18">
    <source>
        <dbReference type="Proteomes" id="UP000267017"/>
    </source>
</evidence>
<dbReference type="PROSITE" id="PS51093">
    <property type="entry name" value="PTS_EIIA_TYPE_1"/>
    <property type="match status" value="1"/>
</dbReference>
<dbReference type="GO" id="GO:0090589">
    <property type="term" value="F:protein-phosphocysteine-trehalose phosphotransferase system transporter activity"/>
    <property type="evidence" value="ECO:0007669"/>
    <property type="project" value="TreeGrafter"/>
</dbReference>
<dbReference type="InterPro" id="IPR011297">
    <property type="entry name" value="PTS_IIABC_b_glu"/>
</dbReference>
<keyword evidence="2" id="KW-0813">Transport</keyword>
<evidence type="ECO:0000256" key="13">
    <source>
        <dbReference type="SAM" id="Phobius"/>
    </source>
</evidence>
<dbReference type="InterPro" id="IPR011055">
    <property type="entry name" value="Dup_hybrid_motif"/>
</dbReference>
<comment type="subcellular location">
    <subcellularLocation>
        <location evidence="1">Cell membrane</location>
        <topology evidence="1">Multi-pass membrane protein</topology>
    </subcellularLocation>
</comment>
<feature type="domain" description="PTS EIIA type-1" evidence="14">
    <location>
        <begin position="501"/>
        <end position="605"/>
    </location>
</feature>
<evidence type="ECO:0000256" key="3">
    <source>
        <dbReference type="ARBA" id="ARBA00022475"/>
    </source>
</evidence>
<comment type="caution">
    <text evidence="17">The sequence shown here is derived from an EMBL/GenBank/DDBJ whole genome shotgun (WGS) entry which is preliminary data.</text>
</comment>
<dbReference type="InterPro" id="IPR003352">
    <property type="entry name" value="PTS_EIIC"/>
</dbReference>
<feature type="transmembrane region" description="Helical" evidence="13">
    <location>
        <begin position="289"/>
        <end position="311"/>
    </location>
</feature>
<dbReference type="Pfam" id="PF02378">
    <property type="entry name" value="PTS_EIIC"/>
    <property type="match status" value="1"/>
</dbReference>
<evidence type="ECO:0000256" key="12">
    <source>
        <dbReference type="SAM" id="MobiDB-lite"/>
    </source>
</evidence>
<evidence type="ECO:0000256" key="4">
    <source>
        <dbReference type="ARBA" id="ARBA00022597"/>
    </source>
</evidence>
<dbReference type="PROSITE" id="PS51098">
    <property type="entry name" value="PTS_EIIB_TYPE_1"/>
    <property type="match status" value="1"/>
</dbReference>
<organism evidence="17 18">
    <name type="scientific">Paenibacillus oralis</name>
    <dbReference type="NCBI Taxonomy" id="2490856"/>
    <lineage>
        <taxon>Bacteria</taxon>
        <taxon>Bacillati</taxon>
        <taxon>Bacillota</taxon>
        <taxon>Bacilli</taxon>
        <taxon>Bacillales</taxon>
        <taxon>Paenibacillaceae</taxon>
        <taxon>Paenibacillus</taxon>
    </lineage>
</organism>
<evidence type="ECO:0000256" key="5">
    <source>
        <dbReference type="ARBA" id="ARBA00022679"/>
    </source>
</evidence>
<keyword evidence="8" id="KW-0418">Kinase</keyword>
<evidence type="ECO:0000256" key="8">
    <source>
        <dbReference type="ARBA" id="ARBA00022777"/>
    </source>
</evidence>
<dbReference type="OrthoDB" id="9769191at2"/>
<dbReference type="EMBL" id="RRCN01000001">
    <property type="protein sequence ID" value="RRJ63363.1"/>
    <property type="molecule type" value="Genomic_DNA"/>
</dbReference>
<feature type="domain" description="PTS EIIB type-1" evidence="15">
    <location>
        <begin position="5"/>
        <end position="87"/>
    </location>
</feature>
<evidence type="ECO:0000259" key="16">
    <source>
        <dbReference type="PROSITE" id="PS51103"/>
    </source>
</evidence>
<sequence>MGKFTELSNRIVEHVGGEKNVTELYHCMTRLRFKLKDFGKADKQQLERLDGVITVVQGNGQLQVVIGNDVNAVYKEIIANHDIKPAGEAKEDAKSEKTGNLITRFFNTMSGIMTPIVPALAGAGMLKAVLVILSTTLGILAQDSSTYKILAAAGNSVFYFLPLLLAISTARYFGANMFVSLTIMGALLEPNFTGLMENIGDVTRFLNIPVVLMSYTGTLIPAMLTIWVYSHMERYLKKIIPANIQMFAVPLVSLLIMVPLAAAAIGPVGVYLGNGIASGINYLSSSSGLVMGALIGGGWTLLVMFGLHWGIVPAMLNNLSLHGFDTIKPPSAAATFASSGAALGVFLKAKDKKLKAYALSALAPSILAGVTEPIVYGISVKLKRPLIAQIIGGVIGGAFIGAFHSTVLAYVFPAVTTLPAFATDTFVYFLIGITASFVITAVLTYILGFEEQIDEDKSKNPVATGENKNNPSPAVPAAGSDVSGVSAPVSGQIIPLQEVSDQVFSSGAMGDGVAILPEEGKIYAPVSGTITSIAKSKHAIGITAADGFELLIHVGLNTVKLKGAPFEVKVAENQQVREGDLLLEFDPEAIREAGLELTTPIIITNMNTFTTVEVTAKRQVLYREPLLELR</sequence>
<dbReference type="GO" id="GO:0005886">
    <property type="term" value="C:plasma membrane"/>
    <property type="evidence" value="ECO:0007669"/>
    <property type="project" value="UniProtKB-SubCell"/>
</dbReference>
<feature type="transmembrane region" description="Helical" evidence="13">
    <location>
        <begin position="390"/>
        <end position="413"/>
    </location>
</feature>